<keyword evidence="4" id="KW-1185">Reference proteome</keyword>
<dbReference type="GO" id="GO:0003934">
    <property type="term" value="F:GTP cyclohydrolase I activity"/>
    <property type="evidence" value="ECO:0007669"/>
    <property type="project" value="UniProtKB-EC"/>
</dbReference>
<dbReference type="Pfam" id="PF02649">
    <property type="entry name" value="GCHY-1"/>
    <property type="match status" value="1"/>
</dbReference>
<keyword evidence="1 2" id="KW-0378">Hydrolase</keyword>
<dbReference type="InterPro" id="IPR003801">
    <property type="entry name" value="GTP_cyclohydrolase_FolE2/MptA"/>
</dbReference>
<evidence type="ECO:0000313" key="4">
    <source>
        <dbReference type="Proteomes" id="UP001207930"/>
    </source>
</evidence>
<accession>A0ABT3FT23</accession>
<name>A0ABT3FT23_9BACT</name>
<dbReference type="Proteomes" id="UP001207930">
    <property type="component" value="Unassembled WGS sequence"/>
</dbReference>
<dbReference type="EMBL" id="JAPDDS010000011">
    <property type="protein sequence ID" value="MCW1886730.1"/>
    <property type="molecule type" value="Genomic_DNA"/>
</dbReference>
<reference evidence="3 4" key="1">
    <citation type="submission" date="2022-10" db="EMBL/GenBank/DDBJ databases">
        <title>Luteolibacter flavescens strain MCCC 1K03193, whole genome shotgun sequencing project.</title>
        <authorList>
            <person name="Zhao G."/>
            <person name="Shen L."/>
        </authorList>
    </citation>
    <scope>NUCLEOTIDE SEQUENCE [LARGE SCALE GENOMIC DNA]</scope>
    <source>
        <strain evidence="3 4">MCCC 1K03193</strain>
    </source>
</reference>
<comment type="catalytic activity">
    <reaction evidence="2">
        <text>GTP + H2O = 7,8-dihydroneopterin 3'-triphosphate + formate + H(+)</text>
        <dbReference type="Rhea" id="RHEA:17473"/>
        <dbReference type="ChEBI" id="CHEBI:15377"/>
        <dbReference type="ChEBI" id="CHEBI:15378"/>
        <dbReference type="ChEBI" id="CHEBI:15740"/>
        <dbReference type="ChEBI" id="CHEBI:37565"/>
        <dbReference type="ChEBI" id="CHEBI:58462"/>
        <dbReference type="EC" id="3.5.4.16"/>
    </reaction>
</comment>
<comment type="similarity">
    <text evidence="2">Belongs to the GTP cyclohydrolase IV family.</text>
</comment>
<dbReference type="HAMAP" id="MF_01527_B">
    <property type="entry name" value="GTP_cyclohydrol_B"/>
    <property type="match status" value="1"/>
</dbReference>
<comment type="function">
    <text evidence="2">Converts GTP to 7,8-dihydroneopterin triphosphate.</text>
</comment>
<dbReference type="PANTHER" id="PTHR36445:SF1">
    <property type="entry name" value="GTP CYCLOHYDROLASE MPTA"/>
    <property type="match status" value="1"/>
</dbReference>
<feature type="site" description="May be catalytically important" evidence="2">
    <location>
        <position position="150"/>
    </location>
</feature>
<comment type="caution">
    <text evidence="3">The sequence shown here is derived from an EMBL/GenBank/DDBJ whole genome shotgun (WGS) entry which is preliminary data.</text>
</comment>
<evidence type="ECO:0000313" key="3">
    <source>
        <dbReference type="EMBL" id="MCW1886730.1"/>
    </source>
</evidence>
<dbReference type="RefSeq" id="WP_264502685.1">
    <property type="nucleotide sequence ID" value="NZ_JAPDDS010000011.1"/>
</dbReference>
<protein>
    <recommendedName>
        <fullName evidence="2">GTP cyclohydrolase FolE2</fullName>
        <ecNumber evidence="2">3.5.4.16</ecNumber>
    </recommendedName>
</protein>
<dbReference type="PANTHER" id="PTHR36445">
    <property type="entry name" value="GTP CYCLOHYDROLASE MPTA"/>
    <property type="match status" value="1"/>
</dbReference>
<comment type="pathway">
    <text evidence="2">Cofactor biosynthesis; 7,8-dihydroneopterin triphosphate biosynthesis; 7,8-dihydroneopterin triphosphate from GTP: step 1/1.</text>
</comment>
<dbReference type="EC" id="3.5.4.16" evidence="2"/>
<dbReference type="NCBIfam" id="NF010200">
    <property type="entry name" value="PRK13674.1-1"/>
    <property type="match status" value="1"/>
</dbReference>
<dbReference type="InterPro" id="IPR022838">
    <property type="entry name" value="GTP_cyclohydrolase_FolE2"/>
</dbReference>
<sequence length="269" mass="29886">MKSSSLPDIQATPDERGIAIDQVGITDLRYPIQILDRDGKPFPTVANITMSVHLPHHFKGTHMSRFLEVLARHEGEVTMRTLPDILHDLKKRLDAEEAHIEVGFTYFVTKVAPVSELPAKVGCDCTFLGTSNGTHDDFALRVVVPVTTLCPCSKEISEYGAHNQRGYVTLEIRPRQQEDGGWDLIWIEELIAIAEKSGSAPLYALLKRSDERFVTMQAYENPVFVEDVVRNVAAQLKADARVASFTVKAVNHESIHDHNAFAVVVSGTN</sequence>
<evidence type="ECO:0000256" key="2">
    <source>
        <dbReference type="HAMAP-Rule" id="MF_01527"/>
    </source>
</evidence>
<proteinExistence type="inferred from homology"/>
<evidence type="ECO:0000256" key="1">
    <source>
        <dbReference type="ARBA" id="ARBA00022801"/>
    </source>
</evidence>
<dbReference type="Gene3D" id="3.10.270.10">
    <property type="entry name" value="Urate Oxidase"/>
    <property type="match status" value="1"/>
</dbReference>
<organism evidence="3 4">
    <name type="scientific">Luteolibacter flavescens</name>
    <dbReference type="NCBI Taxonomy" id="1859460"/>
    <lineage>
        <taxon>Bacteria</taxon>
        <taxon>Pseudomonadati</taxon>
        <taxon>Verrucomicrobiota</taxon>
        <taxon>Verrucomicrobiia</taxon>
        <taxon>Verrucomicrobiales</taxon>
        <taxon>Verrucomicrobiaceae</taxon>
        <taxon>Luteolibacter</taxon>
    </lineage>
</organism>
<gene>
    <name evidence="2 3" type="primary">folE2</name>
    <name evidence="3" type="ORF">OKA04_18470</name>
</gene>